<dbReference type="EMBL" id="FOJT01000001">
    <property type="protein sequence ID" value="SFA73117.1"/>
    <property type="molecule type" value="Genomic_DNA"/>
</dbReference>
<dbReference type="Proteomes" id="UP000199604">
    <property type="component" value="Unassembled WGS sequence"/>
</dbReference>
<keyword evidence="2" id="KW-1185">Reference proteome</keyword>
<accession>A0A1I0VAP5</accession>
<dbReference type="OrthoDB" id="1367514at2"/>
<proteinExistence type="predicted"/>
<gene>
    <name evidence="1" type="ORF">SAMN05660845_0272</name>
</gene>
<dbReference type="AlphaFoldDB" id="A0A1I0VAP5"/>
<name>A0A1I0VAP5_9FLAO</name>
<dbReference type="STRING" id="498292.SAMN05660845_0272"/>
<organism evidence="1 2">
    <name type="scientific">Flavobacterium swingsii</name>
    <dbReference type="NCBI Taxonomy" id="498292"/>
    <lineage>
        <taxon>Bacteria</taxon>
        <taxon>Pseudomonadati</taxon>
        <taxon>Bacteroidota</taxon>
        <taxon>Flavobacteriia</taxon>
        <taxon>Flavobacteriales</taxon>
        <taxon>Flavobacteriaceae</taxon>
        <taxon>Flavobacterium</taxon>
    </lineage>
</organism>
<evidence type="ECO:0000313" key="1">
    <source>
        <dbReference type="EMBL" id="SFA73117.1"/>
    </source>
</evidence>
<reference evidence="2" key="1">
    <citation type="submission" date="2016-10" db="EMBL/GenBank/DDBJ databases">
        <authorList>
            <person name="Varghese N."/>
            <person name="Submissions S."/>
        </authorList>
    </citation>
    <scope>NUCLEOTIDE SEQUENCE [LARGE SCALE GENOMIC DNA]</scope>
    <source>
        <strain evidence="2">DSM 21789</strain>
    </source>
</reference>
<sequence length="224" mass="27026">MKKNALLLLLLFSIVMFSQDKKLNYYFNHYEVSVTKNYGYQHGFPEKRIIFINSKDSTYLLQIRVAKDLKDARLYDFKKKEVVEFSIDNITFKMNDLANLQQPKLVDYFFHKHQKNIDNKNVEKIEFERDTILNKTVVHLIRYKNKKLKKVIHEDYFIFQKKEDSEFKRINQDVRDLITTHNVNLKKEESLTKTLCLTDGKISLDVEYLENKNIDYNFTFNRKD</sequence>
<dbReference type="RefSeq" id="WP_143076450.1">
    <property type="nucleotide sequence ID" value="NZ_FOJT01000001.1"/>
</dbReference>
<protein>
    <submittedName>
        <fullName evidence="1">Uncharacterized protein</fullName>
    </submittedName>
</protein>
<evidence type="ECO:0000313" key="2">
    <source>
        <dbReference type="Proteomes" id="UP000199604"/>
    </source>
</evidence>